<name>A0ABS6ICL9_9MICC</name>
<keyword evidence="2" id="KW-1185">Reference proteome</keyword>
<dbReference type="Proteomes" id="UP000824166">
    <property type="component" value="Unassembled WGS sequence"/>
</dbReference>
<accession>A0ABS6ICL9</accession>
<proteinExistence type="predicted"/>
<comment type="caution">
    <text evidence="1">The sequence shown here is derived from an EMBL/GenBank/DDBJ whole genome shotgun (WGS) entry which is preliminary data.</text>
</comment>
<evidence type="ECO:0000313" key="1">
    <source>
        <dbReference type="EMBL" id="MBU8868628.1"/>
    </source>
</evidence>
<sequence length="877" mass="93729">MSVPVPNLDDRSFADLVAGARERIQQIAPEWTDLSVHDPGITIVEAFAYLTDTLMYRLNRVPDKLYAVYLNLLGTSLYPPSTAETMLEFSRSSATGTTAGQEIRIPRGTQVSCPPGVPGSPQPVFTTTAAATLAPGESSVLVPAADVTMYDAVPIGSGTGRPGQSFVIPNAPIVSGAGLAIAVEVPAGTRLSSGEAVLVDGKPFRYCREVEAFADARPGEMPVRIDRSAGVAVFAWWDEESRTRTETGQGPLVPGAGAEVRAWYRSGGGSGGNVGAGQLTVLRSPVPGAKVTNPEPATGGRDGESLENALRRAPQDFQARDRAVTVRDYEVLARRHGGVGRARAFTRKDLWAFARPGEVEIVLVPFVPGGGAGAAQPLRAADLMSHARDEVRIEVEQYLRRRSTVGAEPVVRWGLYKQVLVDARIVVRPDEDAEAVKSRIVGRLSEGISPLSPDSSSYGSGFGKPLRVSNLYRAMEEAEPGVQYVDRVRLEVDKVPDSDAVSLVQSEGQDKTWFVAQGGTLFRTTNAADGWEACADFGDPSDGDQAEETVRAIAPFRSPAPGRVGPERHPGMVAVSTVTGTGSRIYLSEDLGESWRKAAELGFVVADLCWVDRQGEPLLLLAGERGLYELPMSQGAIPVQNVVDTSQPDRGFYAVDALVDVRGRTGVVVAAEASAGVWLSPDAGTADSFKQVKAAGEDIRCMTIQYDGGASYVWLGRAVPEGAGTGCLRLKIDELGRTDFDESFMNSWEQFSTGWTGGSCWGVHVMGDAAYAATQSGGVLRLQLGQASAQWSVPDVNCNLPLRDRTRFEPVRSVSGAILGGKPVVLAAGPKGVYRSWDNAVQWESCTRRMVEDVVTLPDTWLFCSGEHRIEVVHGNG</sequence>
<organism evidence="1 2">
    <name type="scientific">Paenarthrobacter aromaticivorans</name>
    <dbReference type="NCBI Taxonomy" id="2849150"/>
    <lineage>
        <taxon>Bacteria</taxon>
        <taxon>Bacillati</taxon>
        <taxon>Actinomycetota</taxon>
        <taxon>Actinomycetes</taxon>
        <taxon>Micrococcales</taxon>
        <taxon>Micrococcaceae</taxon>
        <taxon>Paenarthrobacter</taxon>
    </lineage>
</organism>
<dbReference type="RefSeq" id="WP_216926750.1">
    <property type="nucleotide sequence ID" value="NZ_JAHOPC010000016.1"/>
</dbReference>
<reference evidence="1 2" key="1">
    <citation type="submission" date="2021-06" db="EMBL/GenBank/DDBJ databases">
        <authorList>
            <person name="Jeong J.W."/>
        </authorList>
    </citation>
    <scope>NUCLEOTIDE SEQUENCE [LARGE SCALE GENOMIC DNA]</scope>
    <source>
        <strain evidence="1 2">MMS21-TAE1-1</strain>
    </source>
</reference>
<protein>
    <submittedName>
        <fullName evidence="1">Baseplate J/gp47 family protein</fullName>
    </submittedName>
</protein>
<evidence type="ECO:0000313" key="2">
    <source>
        <dbReference type="Proteomes" id="UP000824166"/>
    </source>
</evidence>
<dbReference type="EMBL" id="JAHOPC010000016">
    <property type="protein sequence ID" value="MBU8868628.1"/>
    <property type="molecule type" value="Genomic_DNA"/>
</dbReference>
<gene>
    <name evidence="1" type="ORF">KSW38_20255</name>
</gene>